<evidence type="ECO:0000313" key="1">
    <source>
        <dbReference type="EMBL" id="BCE22213.1"/>
    </source>
</evidence>
<evidence type="ECO:0000313" key="2">
    <source>
        <dbReference type="EMBL" id="BCE48478.1"/>
    </source>
</evidence>
<reference evidence="3" key="2">
    <citation type="submission" date="2020-05" db="EMBL/GenBank/DDBJ databases">
        <title>Complete genome sequence of Bradyrhizobium diazoefficiens XF10 isolated from soybean nodule.</title>
        <authorList>
            <person name="Noda R."/>
            <person name="Kakizaki K."/>
            <person name="Minamisawa K."/>
        </authorList>
    </citation>
    <scope>NUCLEOTIDE SEQUENCE</scope>
    <source>
        <strain evidence="3">XF10</strain>
    </source>
</reference>
<reference evidence="1" key="1">
    <citation type="submission" date="2020-05" db="EMBL/GenBank/DDBJ databases">
        <title>Complete genome sequence of Bradyrhizobium diazoefficiens XF1 isolated from soybean nodule.</title>
        <authorList>
            <person name="Noda R."/>
            <person name="Kakizaki K."/>
            <person name="Minamisawa K."/>
        </authorList>
    </citation>
    <scope>NUCLEOTIDE SEQUENCE</scope>
    <source>
        <strain evidence="1">XF1</strain>
    </source>
</reference>
<dbReference type="Gene3D" id="3.40.50.450">
    <property type="match status" value="1"/>
</dbReference>
<dbReference type="EMBL" id="AP023091">
    <property type="protein sequence ID" value="BCE22213.1"/>
    <property type="molecule type" value="Genomic_DNA"/>
</dbReference>
<name>A0A809X5Y8_9BRAD</name>
<dbReference type="SUPFAM" id="SSF52309">
    <property type="entry name" value="N-(deoxy)ribosyltransferase-like"/>
    <property type="match status" value="1"/>
</dbReference>
<organism evidence="1">
    <name type="scientific">Bradyrhizobium diazoefficiens</name>
    <dbReference type="NCBI Taxonomy" id="1355477"/>
    <lineage>
        <taxon>Bacteria</taxon>
        <taxon>Pseudomonadati</taxon>
        <taxon>Pseudomonadota</taxon>
        <taxon>Alphaproteobacteria</taxon>
        <taxon>Hyphomicrobiales</taxon>
        <taxon>Nitrobacteraceae</taxon>
        <taxon>Bradyrhizobium</taxon>
    </lineage>
</organism>
<protein>
    <recommendedName>
        <fullName evidence="4">Nucleoside 2-deoxyribosyltransferase</fullName>
    </recommendedName>
</protein>
<proteinExistence type="predicted"/>
<evidence type="ECO:0008006" key="4">
    <source>
        <dbReference type="Google" id="ProtNLM"/>
    </source>
</evidence>
<accession>A0A809X5Y8</accession>
<evidence type="ECO:0000313" key="3">
    <source>
        <dbReference type="EMBL" id="BCE91994.1"/>
    </source>
</evidence>
<gene>
    <name evidence="3" type="ORF">XF10B_47920</name>
    <name evidence="1" type="ORF">XF1B_48940</name>
    <name evidence="2" type="ORF">XF4B_48270</name>
</gene>
<dbReference type="EMBL" id="AP023099">
    <property type="protein sequence ID" value="BCE91994.1"/>
    <property type="molecule type" value="Genomic_DNA"/>
</dbReference>
<dbReference type="EMBL" id="AP023094">
    <property type="protein sequence ID" value="BCE48478.1"/>
    <property type="molecule type" value="Genomic_DNA"/>
</dbReference>
<sequence length="155" mass="17104">MKPLVYLAGPISGLNFDGATSWRDSVKEVLSEWGIKALSPLREQEHLKQVGIFTNAAEEAARLESPMSMPKGLSIRDRWDAMRCDVLLVNLLGAKTVSIGTIMEIAWADSKGIPIVAAVEQKSNPHEHAMLMHCIGYRLTSLWDACDVTRQLLAC</sequence>
<reference evidence="2" key="3">
    <citation type="submission" date="2020-05" db="EMBL/GenBank/DDBJ databases">
        <title>Complete genome sequence of Bradyrhizobium diazoefficiens XF4 isolated from soybean nodule.</title>
        <authorList>
            <person name="Noda R."/>
            <person name="Kakizaki K."/>
            <person name="Minamisawa K."/>
        </authorList>
    </citation>
    <scope>NUCLEOTIDE SEQUENCE</scope>
    <source>
        <strain evidence="2">XF4</strain>
    </source>
</reference>
<dbReference type="AlphaFoldDB" id="A0A809X5Y8"/>